<comment type="caution">
    <text evidence="6">The sequence shown here is derived from an EMBL/GenBank/DDBJ whole genome shotgun (WGS) entry which is preliminary data.</text>
</comment>
<feature type="transmembrane region" description="Helical" evidence="4">
    <location>
        <begin position="376"/>
        <end position="395"/>
    </location>
</feature>
<feature type="transmembrane region" description="Helical" evidence="4">
    <location>
        <begin position="350"/>
        <end position="370"/>
    </location>
</feature>
<dbReference type="EMBL" id="ABCJ01000003">
    <property type="protein sequence ID" value="EDM23732.1"/>
    <property type="molecule type" value="Genomic_DNA"/>
</dbReference>
<feature type="transmembrane region" description="Helical" evidence="4">
    <location>
        <begin position="230"/>
        <end position="249"/>
    </location>
</feature>
<feature type="transmembrane region" description="Helical" evidence="4">
    <location>
        <begin position="293"/>
        <end position="310"/>
    </location>
</feature>
<dbReference type="PANTHER" id="PTHR23526:SF1">
    <property type="entry name" value="MAJOR FACILITATOR SUPERFAMILY MFS_1"/>
    <property type="match status" value="1"/>
</dbReference>
<feature type="domain" description="Major facilitator superfamily (MFS) profile" evidence="5">
    <location>
        <begin position="6"/>
        <end position="402"/>
    </location>
</feature>
<accession>A0AAI9F1I1</accession>
<dbReference type="AlphaFoldDB" id="A0AAI9F1I1"/>
<feature type="transmembrane region" description="Helical" evidence="4">
    <location>
        <begin position="175"/>
        <end position="196"/>
    </location>
</feature>
<feature type="transmembrane region" description="Helical" evidence="4">
    <location>
        <begin position="316"/>
        <end position="338"/>
    </location>
</feature>
<dbReference type="PANTHER" id="PTHR23526">
    <property type="entry name" value="INTEGRAL MEMBRANE TRANSPORT PROTEIN-RELATED"/>
    <property type="match status" value="1"/>
</dbReference>
<dbReference type="InterPro" id="IPR036259">
    <property type="entry name" value="MFS_trans_sf"/>
</dbReference>
<dbReference type="InterPro" id="IPR052528">
    <property type="entry name" value="Sugar_transport-like"/>
</dbReference>
<evidence type="ECO:0000313" key="6">
    <source>
        <dbReference type="EMBL" id="EDM23732.1"/>
    </source>
</evidence>
<feature type="transmembrane region" description="Helical" evidence="4">
    <location>
        <begin position="78"/>
        <end position="98"/>
    </location>
</feature>
<keyword evidence="3 4" id="KW-0472">Membrane</keyword>
<dbReference type="Gene3D" id="1.20.1250.20">
    <property type="entry name" value="MFS general substrate transporter like domains"/>
    <property type="match status" value="1"/>
</dbReference>
<dbReference type="InterPro" id="IPR020846">
    <property type="entry name" value="MFS_dom"/>
</dbReference>
<feature type="transmembrane region" description="Helical" evidence="4">
    <location>
        <begin position="104"/>
        <end position="128"/>
    </location>
</feature>
<reference evidence="6 7" key="1">
    <citation type="journal article" date="2011" name="Stand. Genomic Sci.">
        <title>Draft genome sequence of Caminibacter mediatlanticus strain TB-2, an epsilonproteobacterium isolated from a deep-sea hydrothermal vent.</title>
        <authorList>
            <person name="Giovannelli D."/>
            <person name="Ferriera S."/>
            <person name="Johnson J."/>
            <person name="Kravitz S."/>
            <person name="Perez-Rodriguez I."/>
            <person name="Ricci J."/>
            <person name="O'Brien C."/>
            <person name="Voordeckers J.W."/>
            <person name="Bini E."/>
            <person name="Vetriani C."/>
        </authorList>
    </citation>
    <scope>NUCLEOTIDE SEQUENCE [LARGE SCALE GENOMIC DNA]</scope>
    <source>
        <strain evidence="6 7">TB-2</strain>
    </source>
</reference>
<organism evidence="6 7">
    <name type="scientific">Caminibacter mediatlanticus TB-2</name>
    <dbReference type="NCBI Taxonomy" id="391592"/>
    <lineage>
        <taxon>Bacteria</taxon>
        <taxon>Pseudomonadati</taxon>
        <taxon>Campylobacterota</taxon>
        <taxon>Epsilonproteobacteria</taxon>
        <taxon>Nautiliales</taxon>
        <taxon>Nautiliaceae</taxon>
        <taxon>Caminibacter</taxon>
    </lineage>
</organism>
<evidence type="ECO:0000259" key="5">
    <source>
        <dbReference type="PROSITE" id="PS50850"/>
    </source>
</evidence>
<dbReference type="Proteomes" id="UP000003288">
    <property type="component" value="Unassembled WGS sequence"/>
</dbReference>
<dbReference type="InterPro" id="IPR011701">
    <property type="entry name" value="MFS"/>
</dbReference>
<evidence type="ECO:0000313" key="7">
    <source>
        <dbReference type="Proteomes" id="UP000003288"/>
    </source>
</evidence>
<dbReference type="Pfam" id="PF07690">
    <property type="entry name" value="MFS_1"/>
    <property type="match status" value="1"/>
</dbReference>
<dbReference type="RefSeq" id="WP_007474227.1">
    <property type="nucleotide sequence ID" value="NZ_ABCJ01000003.1"/>
</dbReference>
<gene>
    <name evidence="6" type="ORF">CMTB2_00654</name>
</gene>
<name>A0AAI9F1I1_9BACT</name>
<feature type="transmembrane region" description="Helical" evidence="4">
    <location>
        <begin position="40"/>
        <end position="66"/>
    </location>
</feature>
<feature type="transmembrane region" description="Helical" evidence="4">
    <location>
        <begin position="149"/>
        <end position="169"/>
    </location>
</feature>
<evidence type="ECO:0000256" key="2">
    <source>
        <dbReference type="ARBA" id="ARBA00022989"/>
    </source>
</evidence>
<sequence>MNYKRNNIKNILHGFFLALAMTIAEPSTILPLIVHHFSDSAVVVGIFASLLRGGAIVVQLFAAFYAQTFKKVMPYLKKVFAARVISWFLIGLSILLVGDKNPTLTLILFGIFLFIFSFSAGFGAIYFMEIIAKVFDKKERGKTMANRQFFSALAAIISGGIAGWVLSSFSPPKSYAYLFMISAILMSIGMIAFSTIKEPIKENVSMKEKSFREFLKNAFLLLKEDKKLQVQILAMLFSYSFLFALPFVILEAKKTITLTGWLIGGFVTITMIGALIGNLFWKKLAPKYKEIFLISYILMILAFLLVLLFTNEISYFLFFFLVGFSMDGFKIAGMNILFEIAPEDKRPVYVALQNNLTSIGLFFSIPGGFILEKFGFKVLDIFTIIMLMVGLFFALKLKVENE</sequence>
<feature type="transmembrane region" description="Helical" evidence="4">
    <location>
        <begin position="261"/>
        <end position="281"/>
    </location>
</feature>
<evidence type="ECO:0000256" key="3">
    <source>
        <dbReference type="ARBA" id="ARBA00023136"/>
    </source>
</evidence>
<protein>
    <submittedName>
        <fullName evidence="6">Major facilitator superfamily MFS_1</fullName>
    </submittedName>
</protein>
<keyword evidence="1 4" id="KW-0812">Transmembrane</keyword>
<evidence type="ECO:0000256" key="4">
    <source>
        <dbReference type="SAM" id="Phobius"/>
    </source>
</evidence>
<dbReference type="SUPFAM" id="SSF103473">
    <property type="entry name" value="MFS general substrate transporter"/>
    <property type="match status" value="1"/>
</dbReference>
<evidence type="ECO:0000256" key="1">
    <source>
        <dbReference type="ARBA" id="ARBA00022692"/>
    </source>
</evidence>
<dbReference type="PROSITE" id="PS50850">
    <property type="entry name" value="MFS"/>
    <property type="match status" value="1"/>
</dbReference>
<proteinExistence type="predicted"/>
<keyword evidence="2 4" id="KW-1133">Transmembrane helix</keyword>
<dbReference type="GO" id="GO:0022857">
    <property type="term" value="F:transmembrane transporter activity"/>
    <property type="evidence" value="ECO:0007669"/>
    <property type="project" value="InterPro"/>
</dbReference>